<evidence type="ECO:0000256" key="1">
    <source>
        <dbReference type="SAM" id="MobiDB-lite"/>
    </source>
</evidence>
<comment type="caution">
    <text evidence="3">The sequence shown here is derived from an EMBL/GenBank/DDBJ whole genome shotgun (WGS) entry which is preliminary data.</text>
</comment>
<evidence type="ECO:0000313" key="3">
    <source>
        <dbReference type="EMBL" id="ELY35171.1"/>
    </source>
</evidence>
<feature type="compositionally biased region" description="Low complexity" evidence="1">
    <location>
        <begin position="32"/>
        <end position="57"/>
    </location>
</feature>
<gene>
    <name evidence="3" type="ORF">C498_04343</name>
</gene>
<reference evidence="4" key="1">
    <citation type="submission" date="2012-11" db="EMBL/GenBank/DDBJ databases">
        <authorList>
            <person name="Becker E.A."/>
            <person name="Seitzer P."/>
            <person name="Tritt A."/>
            <person name="Larsen D."/>
            <person name="Yao A."/>
            <person name="Wu D."/>
            <person name="Darling A."/>
            <person name="Eisen J.A."/>
            <person name="Facciotti M.T."/>
        </authorList>
    </citation>
    <scope>NUCLEOTIDE SEQUENCE [LARGE SCALE GENOMIC DNA]</scope>
    <source>
        <strain evidence="4">ATCC 29605 / DSM 3757 / JCM 8879 / NBRC 14742 / NCIMB 2012 / VKM B-1768 / DS2</strain>
    </source>
</reference>
<feature type="region of interest" description="Disordered" evidence="1">
    <location>
        <begin position="26"/>
        <end position="59"/>
    </location>
</feature>
<protein>
    <recommendedName>
        <fullName evidence="2">DUF7979 domain-containing protein</fullName>
    </recommendedName>
</protein>
<dbReference type="InterPro" id="IPR058285">
    <property type="entry name" value="DUF7979"/>
</dbReference>
<proteinExistence type="predicted"/>
<dbReference type="OrthoDB" id="282792at2157"/>
<evidence type="ECO:0000259" key="2">
    <source>
        <dbReference type="Pfam" id="PF25934"/>
    </source>
</evidence>
<sequence length="146" mass="15430">MARFRALPLAALAALAVLSGCVGVPTADAPGESPSVTTETPTSTTAEPTPTDPATPTETDEWYADCNATLSVDPADEVPSDATVFDYANLSTERRAEFDAAVGGSNSAESADAASFSERTDAYEFWVERPYVRYENETYSSVVAIC</sequence>
<organism evidence="3 4">
    <name type="scientific">Haloferax volcanii (strain ATCC 29605 / DSM 3757 / JCM 8879 / NBRC 14742 / NCIMB 2012 / VKM B-1768 / DS2)</name>
    <name type="common">Halobacterium volcanii</name>
    <dbReference type="NCBI Taxonomy" id="309800"/>
    <lineage>
        <taxon>Archaea</taxon>
        <taxon>Methanobacteriati</taxon>
        <taxon>Methanobacteriota</taxon>
        <taxon>Stenosarchaea group</taxon>
        <taxon>Halobacteria</taxon>
        <taxon>Halobacteriales</taxon>
        <taxon>Haloferacaceae</taxon>
        <taxon>Haloferax</taxon>
    </lineage>
</organism>
<name>A0A384KVM6_HALVD</name>
<reference evidence="3 4" key="2">
    <citation type="journal article" date="2014" name="PLoS Genet.">
        <title>Phylogenetically driven sequencing of extremely halophilic archaea reveals strategies for static and dynamic osmo-response.</title>
        <authorList>
            <person name="Becker E.A."/>
            <person name="Seitzer P.M."/>
            <person name="Tritt A."/>
            <person name="Larsen D."/>
            <person name="Krusor M."/>
            <person name="Yao A.I."/>
            <person name="Wu D."/>
            <person name="Madern D."/>
            <person name="Eisen J.A."/>
            <person name="Darling A.E."/>
            <person name="Facciotti M.T."/>
        </authorList>
    </citation>
    <scope>NUCLEOTIDE SEQUENCE [LARGE SCALE GENOMIC DNA]</scope>
    <source>
        <strain evidence="4">ATCC 29605 / DSM 3757 / JCM 8879 / NBRC 14742 / NCIMB 2012 / VKM B-1768 / DS2</strain>
    </source>
</reference>
<evidence type="ECO:0000313" key="4">
    <source>
        <dbReference type="Proteomes" id="UP000011532"/>
    </source>
</evidence>
<dbReference type="EMBL" id="AOHU01000033">
    <property type="protein sequence ID" value="ELY35171.1"/>
    <property type="molecule type" value="Genomic_DNA"/>
</dbReference>
<dbReference type="AlphaFoldDB" id="A0A384KVM6"/>
<dbReference type="Proteomes" id="UP000011532">
    <property type="component" value="Unassembled WGS sequence"/>
</dbReference>
<dbReference type="PROSITE" id="PS51257">
    <property type="entry name" value="PROKAR_LIPOPROTEIN"/>
    <property type="match status" value="1"/>
</dbReference>
<feature type="domain" description="DUF7979" evidence="2">
    <location>
        <begin position="68"/>
        <end position="139"/>
    </location>
</feature>
<dbReference type="RefSeq" id="WP_004041690.1">
    <property type="nucleotide sequence ID" value="NC_013967.1"/>
</dbReference>
<accession>A0A384KVM6</accession>
<dbReference type="Pfam" id="PF25934">
    <property type="entry name" value="DUF7979"/>
    <property type="match status" value="1"/>
</dbReference>
<dbReference type="GeneID" id="8925323"/>